<evidence type="ECO:0000256" key="3">
    <source>
        <dbReference type="ARBA" id="ARBA00022729"/>
    </source>
</evidence>
<evidence type="ECO:0000256" key="4">
    <source>
        <dbReference type="SAM" id="SignalP"/>
    </source>
</evidence>
<dbReference type="NCBIfam" id="NF045468">
    <property type="entry name" value="Opp5A_nikA"/>
    <property type="match status" value="1"/>
</dbReference>
<dbReference type="InterPro" id="IPR050035">
    <property type="entry name" value="NikA"/>
</dbReference>
<dbReference type="RefSeq" id="WP_188591878.1">
    <property type="nucleotide sequence ID" value="NZ_BMFU01000002.1"/>
</dbReference>
<organism evidence="6 7">
    <name type="scientific">Paenibacillus silvae</name>
    <dbReference type="NCBI Taxonomy" id="1325358"/>
    <lineage>
        <taxon>Bacteria</taxon>
        <taxon>Bacillati</taxon>
        <taxon>Bacillota</taxon>
        <taxon>Bacilli</taxon>
        <taxon>Bacillales</taxon>
        <taxon>Paenibacillaceae</taxon>
        <taxon>Paenibacillus</taxon>
    </lineage>
</organism>
<dbReference type="Gene3D" id="3.10.105.10">
    <property type="entry name" value="Dipeptide-binding Protein, Domain 3"/>
    <property type="match status" value="1"/>
</dbReference>
<dbReference type="InterPro" id="IPR039424">
    <property type="entry name" value="SBP_5"/>
</dbReference>
<keyword evidence="3 4" id="KW-0732">Signal</keyword>
<evidence type="ECO:0000256" key="1">
    <source>
        <dbReference type="ARBA" id="ARBA00005695"/>
    </source>
</evidence>
<name>A0ABQ1Z6U8_9BACL</name>
<dbReference type="SUPFAM" id="SSF53850">
    <property type="entry name" value="Periplasmic binding protein-like II"/>
    <property type="match status" value="1"/>
</dbReference>
<evidence type="ECO:0000313" key="6">
    <source>
        <dbReference type="EMBL" id="GGH50066.1"/>
    </source>
</evidence>
<evidence type="ECO:0000256" key="2">
    <source>
        <dbReference type="ARBA" id="ARBA00022448"/>
    </source>
</evidence>
<comment type="caution">
    <text evidence="6">The sequence shown here is derived from an EMBL/GenBank/DDBJ whole genome shotgun (WGS) entry which is preliminary data.</text>
</comment>
<feature type="chain" id="PRO_5046188155" evidence="4">
    <location>
        <begin position="28"/>
        <end position="515"/>
    </location>
</feature>
<evidence type="ECO:0000259" key="5">
    <source>
        <dbReference type="Pfam" id="PF00496"/>
    </source>
</evidence>
<proteinExistence type="inferred from homology"/>
<accession>A0ABQ1Z6U8</accession>
<feature type="domain" description="Solute-binding protein family 5" evidence="5">
    <location>
        <begin position="82"/>
        <end position="433"/>
    </location>
</feature>
<dbReference type="Gene3D" id="3.40.190.10">
    <property type="entry name" value="Periplasmic binding protein-like II"/>
    <property type="match status" value="1"/>
</dbReference>
<comment type="similarity">
    <text evidence="1">Belongs to the bacterial solute-binding protein 5 family.</text>
</comment>
<dbReference type="PANTHER" id="PTHR30290:SF9">
    <property type="entry name" value="OLIGOPEPTIDE-BINDING PROTEIN APPA"/>
    <property type="match status" value="1"/>
</dbReference>
<evidence type="ECO:0000313" key="7">
    <source>
        <dbReference type="Proteomes" id="UP000652153"/>
    </source>
</evidence>
<dbReference type="CDD" id="cd08490">
    <property type="entry name" value="PBP2_NikA_DppA_OppA_like_3"/>
    <property type="match status" value="1"/>
</dbReference>
<feature type="signal peptide" evidence="4">
    <location>
        <begin position="1"/>
        <end position="27"/>
    </location>
</feature>
<sequence>MALQTKRKLMMLLVLCTLLVISACSSASKEGATPTAATNETKEKEVSFLFNFASQTIDPHQDYTPLRAGVTETLVKLGEDLKIQPWLADKWDTTDGQHWTFEIKPDVTFQDGRALDAEAVRKSLERAIQVNPGVEQVLKIQEMRASGQTLSITTKQPFPQFPSELVHPNTSIMDVNAADPDHKPVGTGPFKVTSFTAGSSLKVERYNNYWGGAAKLSRASFNFNEDASARLSALMSGDADIVYRPPVESMETMKADTSLHIESVLSLKTHELIFNTHQPEFQNKYVRKAFDALANREELKDVIMGGQATVAAGPFMPNFSFNPKYENRKTGTEAALEWFQKAGYQVTQGKVSKDGKPLSLKLVTYTSRAEFPLFAQVLQAQAKEIGINISIEFLDQYEDYLLTKDDWDLGTYSPLIAPRGDASYFLNVSFKPDGSLNFGKIDDPQLTKWIDELDQMVDTDKRTALIQNILSYIDQETYYSYLVHPNILVAYKDRVKHWVTSKSEYYMLTNQLDVE</sequence>
<gene>
    <name evidence="6" type="ORF">GCM10008014_14930</name>
</gene>
<dbReference type="Pfam" id="PF00496">
    <property type="entry name" value="SBP_bac_5"/>
    <property type="match status" value="1"/>
</dbReference>
<dbReference type="PIRSF" id="PIRSF002741">
    <property type="entry name" value="MppA"/>
    <property type="match status" value="1"/>
</dbReference>
<keyword evidence="7" id="KW-1185">Reference proteome</keyword>
<dbReference type="InterPro" id="IPR000914">
    <property type="entry name" value="SBP_5_dom"/>
</dbReference>
<dbReference type="PROSITE" id="PS51257">
    <property type="entry name" value="PROKAR_LIPOPROTEIN"/>
    <property type="match status" value="1"/>
</dbReference>
<reference evidence="7" key="1">
    <citation type="journal article" date="2019" name="Int. J. Syst. Evol. Microbiol.">
        <title>The Global Catalogue of Microorganisms (GCM) 10K type strain sequencing project: providing services to taxonomists for standard genome sequencing and annotation.</title>
        <authorList>
            <consortium name="The Broad Institute Genomics Platform"/>
            <consortium name="The Broad Institute Genome Sequencing Center for Infectious Disease"/>
            <person name="Wu L."/>
            <person name="Ma J."/>
        </authorList>
    </citation>
    <scope>NUCLEOTIDE SEQUENCE [LARGE SCALE GENOMIC DNA]</scope>
    <source>
        <strain evidence="7">CGMCC 1.12770</strain>
    </source>
</reference>
<dbReference type="Proteomes" id="UP000652153">
    <property type="component" value="Unassembled WGS sequence"/>
</dbReference>
<dbReference type="EMBL" id="BMFU01000002">
    <property type="protein sequence ID" value="GGH50066.1"/>
    <property type="molecule type" value="Genomic_DNA"/>
</dbReference>
<keyword evidence="2" id="KW-0813">Transport</keyword>
<dbReference type="InterPro" id="IPR030678">
    <property type="entry name" value="Peptide/Ni-bd"/>
</dbReference>
<protein>
    <submittedName>
        <fullName evidence="6">Nickel ABC transporter substrate-binding protein</fullName>
    </submittedName>
</protein>
<dbReference type="PANTHER" id="PTHR30290">
    <property type="entry name" value="PERIPLASMIC BINDING COMPONENT OF ABC TRANSPORTER"/>
    <property type="match status" value="1"/>
</dbReference>